<proteinExistence type="predicted"/>
<feature type="region of interest" description="Disordered" evidence="1">
    <location>
        <begin position="1"/>
        <end position="26"/>
    </location>
</feature>
<evidence type="ECO:0000313" key="3">
    <source>
        <dbReference type="Proteomes" id="UP000301751"/>
    </source>
</evidence>
<keyword evidence="3" id="KW-1185">Reference proteome</keyword>
<gene>
    <name evidence="2" type="ORF">AQPW35_40400</name>
</gene>
<evidence type="ECO:0000313" key="2">
    <source>
        <dbReference type="EMBL" id="GCL64959.1"/>
    </source>
</evidence>
<organism evidence="2 3">
    <name type="scientific">Pseudaquabacterium pictum</name>
    <dbReference type="NCBI Taxonomy" id="2315236"/>
    <lineage>
        <taxon>Bacteria</taxon>
        <taxon>Pseudomonadati</taxon>
        <taxon>Pseudomonadota</taxon>
        <taxon>Betaproteobacteria</taxon>
        <taxon>Burkholderiales</taxon>
        <taxon>Sphaerotilaceae</taxon>
        <taxon>Pseudaquabacterium</taxon>
    </lineage>
</organism>
<comment type="caution">
    <text evidence="2">The sequence shown here is derived from an EMBL/GenBank/DDBJ whole genome shotgun (WGS) entry which is preliminary data.</text>
</comment>
<dbReference type="Proteomes" id="UP000301751">
    <property type="component" value="Unassembled WGS sequence"/>
</dbReference>
<evidence type="ECO:0000256" key="1">
    <source>
        <dbReference type="SAM" id="MobiDB-lite"/>
    </source>
</evidence>
<protein>
    <submittedName>
        <fullName evidence="2">Uncharacterized protein</fullName>
    </submittedName>
</protein>
<sequence>MLRRGRLGVDLAGAEAGHGHQQTGGTELEEGAALGGQAHGGRCHRWVPCALSMQQILGNRGVLALFTR</sequence>
<name>A0A480ATD6_9BURK</name>
<reference evidence="3" key="1">
    <citation type="submission" date="2019-03" db="EMBL/GenBank/DDBJ databases">
        <title>Aquabacterium pictum sp.nov., the first bacteriochlorophyll a-containing freshwater bacterium in the genus Aquabacterium of the class Betaproteobacteria.</title>
        <authorList>
            <person name="Hirose S."/>
            <person name="Tank M."/>
            <person name="Hara E."/>
            <person name="Tamaki H."/>
            <person name="Takaichi S."/>
            <person name="Haruta S."/>
            <person name="Hanada S."/>
        </authorList>
    </citation>
    <scope>NUCLEOTIDE SEQUENCE [LARGE SCALE GENOMIC DNA]</scope>
    <source>
        <strain evidence="3">W35</strain>
    </source>
</reference>
<dbReference type="AlphaFoldDB" id="A0A480ATD6"/>
<accession>A0A480ATD6</accession>
<dbReference type="EMBL" id="BJCL01000012">
    <property type="protein sequence ID" value="GCL64959.1"/>
    <property type="molecule type" value="Genomic_DNA"/>
</dbReference>